<keyword evidence="3 6" id="KW-0812">Transmembrane</keyword>
<dbReference type="Proteomes" id="UP000564385">
    <property type="component" value="Unassembled WGS sequence"/>
</dbReference>
<evidence type="ECO:0000256" key="5">
    <source>
        <dbReference type="ARBA" id="ARBA00023136"/>
    </source>
</evidence>
<dbReference type="InterPro" id="IPR005598">
    <property type="entry name" value="ATP_synth_I"/>
</dbReference>
<sequence>MDKSAGEDDLVKTMESFSDADFKRTILSALRLLVVITVVAAPLVWWKMGWQSAVLLLVGALISGSGLFEWLRLMTAVMVRMDGGGKAKPMGLILFGFFLRLGLTVVLLYVSLKILNGSVYALAAGLALGVFALTIEGLRLMKAWTV</sequence>
<name>A0A852VD10_9BACT</name>
<evidence type="ECO:0000256" key="6">
    <source>
        <dbReference type="SAM" id="Phobius"/>
    </source>
</evidence>
<keyword evidence="5 6" id="KW-0472">Membrane</keyword>
<evidence type="ECO:0000313" key="7">
    <source>
        <dbReference type="EMBL" id="NYF89171.1"/>
    </source>
</evidence>
<comment type="caution">
    <text evidence="7">The sequence shown here is derived from an EMBL/GenBank/DDBJ whole genome shotgun (WGS) entry which is preliminary data.</text>
</comment>
<keyword evidence="2" id="KW-1003">Cell membrane</keyword>
<evidence type="ECO:0000313" key="8">
    <source>
        <dbReference type="Proteomes" id="UP000564385"/>
    </source>
</evidence>
<organism evidence="7 8">
    <name type="scientific">Tunturiibacter lichenicola</name>
    <dbReference type="NCBI Taxonomy" id="2051959"/>
    <lineage>
        <taxon>Bacteria</taxon>
        <taxon>Pseudomonadati</taxon>
        <taxon>Acidobacteriota</taxon>
        <taxon>Terriglobia</taxon>
        <taxon>Terriglobales</taxon>
        <taxon>Acidobacteriaceae</taxon>
        <taxon>Tunturiibacter</taxon>
    </lineage>
</organism>
<evidence type="ECO:0000256" key="4">
    <source>
        <dbReference type="ARBA" id="ARBA00022989"/>
    </source>
</evidence>
<protein>
    <submittedName>
        <fullName evidence="7">Small-conductance mechanosensitive channel</fullName>
    </submittedName>
</protein>
<dbReference type="GO" id="GO:0005886">
    <property type="term" value="C:plasma membrane"/>
    <property type="evidence" value="ECO:0007669"/>
    <property type="project" value="UniProtKB-SubCell"/>
</dbReference>
<feature type="transmembrane region" description="Helical" evidence="6">
    <location>
        <begin position="92"/>
        <end position="112"/>
    </location>
</feature>
<dbReference type="Pfam" id="PF03899">
    <property type="entry name" value="ATP-synt_I"/>
    <property type="match status" value="1"/>
</dbReference>
<reference evidence="7 8" key="1">
    <citation type="submission" date="2020-07" db="EMBL/GenBank/DDBJ databases">
        <title>Genomic Encyclopedia of Type Strains, Phase IV (KMG-V): Genome sequencing to study the core and pangenomes of soil and plant-associated prokaryotes.</title>
        <authorList>
            <person name="Whitman W."/>
        </authorList>
    </citation>
    <scope>NUCLEOTIDE SEQUENCE [LARGE SCALE GENOMIC DNA]</scope>
    <source>
        <strain evidence="7 8">M8UP22</strain>
    </source>
</reference>
<accession>A0A852VD10</accession>
<evidence type="ECO:0000256" key="2">
    <source>
        <dbReference type="ARBA" id="ARBA00022475"/>
    </source>
</evidence>
<proteinExistence type="predicted"/>
<dbReference type="EMBL" id="JACCCU010000001">
    <property type="protein sequence ID" value="NYF89171.1"/>
    <property type="molecule type" value="Genomic_DNA"/>
</dbReference>
<comment type="subcellular location">
    <subcellularLocation>
        <location evidence="1">Cell membrane</location>
        <topology evidence="1">Multi-pass membrane protein</topology>
    </subcellularLocation>
</comment>
<evidence type="ECO:0000256" key="3">
    <source>
        <dbReference type="ARBA" id="ARBA00022692"/>
    </source>
</evidence>
<feature type="transmembrane region" description="Helical" evidence="6">
    <location>
        <begin position="26"/>
        <end position="46"/>
    </location>
</feature>
<dbReference type="AlphaFoldDB" id="A0A852VD10"/>
<gene>
    <name evidence="7" type="ORF">HDF08_001238</name>
</gene>
<feature type="transmembrane region" description="Helical" evidence="6">
    <location>
        <begin position="52"/>
        <end position="71"/>
    </location>
</feature>
<keyword evidence="4 6" id="KW-1133">Transmembrane helix</keyword>
<feature type="transmembrane region" description="Helical" evidence="6">
    <location>
        <begin position="118"/>
        <end position="138"/>
    </location>
</feature>
<evidence type="ECO:0000256" key="1">
    <source>
        <dbReference type="ARBA" id="ARBA00004651"/>
    </source>
</evidence>